<sequence length="185" mass="20336">MSAINGLEQAIANLNSISKTAVPRASAQAVNRVAGRAVSRSVRTVATDTKVPRKLVKQRARLKKATVSKPRATIRVNRGNLPAIKLGVASVRLSRRKRDKQGANSVLRIGPFSFPGGFIQQLKNGRWHVLRRTTKSRYPVEVVSIPLAAPLTEAFKAETNKLMQSDMPKELSAALKNQLRLVLIR</sequence>
<gene>
    <name evidence="1" type="ORF">PDTA9734_18670</name>
    <name evidence="2" type="ORF">PDTA9734_33100</name>
</gene>
<reference evidence="2 3" key="1">
    <citation type="submission" date="2021-12" db="EMBL/GenBank/DDBJ databases">
        <title>Complete genome sequence of Phytobacter diazotrophicus TA9734.</title>
        <authorList>
            <person name="Kubota H."/>
            <person name="Nakayama Y."/>
            <person name="Ariyoshi T."/>
        </authorList>
    </citation>
    <scope>NUCLEOTIDE SEQUENCE [LARGE SCALE GENOMIC DNA]</scope>
    <source>
        <strain evidence="2 3">TA9734</strain>
    </source>
</reference>
<accession>A0ABN6LRJ0</accession>
<protein>
    <recommendedName>
        <fullName evidence="4">Minor tail protein Z (GPZ)</fullName>
    </recommendedName>
</protein>
<dbReference type="Pfam" id="PF06763">
    <property type="entry name" value="Minor_tail_Z"/>
    <property type="match status" value="1"/>
</dbReference>
<dbReference type="EMBL" id="AP025334">
    <property type="protein sequence ID" value="BDD50380.1"/>
    <property type="molecule type" value="Genomic_DNA"/>
</dbReference>
<dbReference type="PIRSF" id="PIRSF004395">
    <property type="entry name" value="Tail_Z"/>
    <property type="match status" value="1"/>
</dbReference>
<proteinExistence type="predicted"/>
<evidence type="ECO:0008006" key="4">
    <source>
        <dbReference type="Google" id="ProtNLM"/>
    </source>
</evidence>
<evidence type="ECO:0000313" key="3">
    <source>
        <dbReference type="Proteomes" id="UP001320460"/>
    </source>
</evidence>
<evidence type="ECO:0000313" key="2">
    <source>
        <dbReference type="EMBL" id="BDD51823.1"/>
    </source>
</evidence>
<keyword evidence="3" id="KW-1185">Reference proteome</keyword>
<dbReference type="InterPro" id="IPR010633">
    <property type="entry name" value="Phage_lambda_GpZ"/>
</dbReference>
<name>A0ABN6LRJ0_9ENTR</name>
<evidence type="ECO:0000313" key="1">
    <source>
        <dbReference type="EMBL" id="BDD50380.1"/>
    </source>
</evidence>
<dbReference type="Proteomes" id="UP001320460">
    <property type="component" value="Chromosome"/>
</dbReference>
<dbReference type="EMBL" id="AP025334">
    <property type="protein sequence ID" value="BDD51823.1"/>
    <property type="molecule type" value="Genomic_DNA"/>
</dbReference>
<organism evidence="2 3">
    <name type="scientific">Phytobacter diazotrophicus</name>
    <dbReference type="NCBI Taxonomy" id="395631"/>
    <lineage>
        <taxon>Bacteria</taxon>
        <taxon>Pseudomonadati</taxon>
        <taxon>Pseudomonadota</taxon>
        <taxon>Gammaproteobacteria</taxon>
        <taxon>Enterobacterales</taxon>
        <taxon>Enterobacteriaceae</taxon>
        <taxon>Phytobacter</taxon>
    </lineage>
</organism>
<dbReference type="RefSeq" id="WP_125124284.1">
    <property type="nucleotide sequence ID" value="NZ_AP025334.1"/>
</dbReference>